<protein>
    <submittedName>
        <fullName evidence="10">Collagen adhesin</fullName>
    </submittedName>
</protein>
<feature type="compositionally biased region" description="Polar residues" evidence="6">
    <location>
        <begin position="488"/>
        <end position="501"/>
    </location>
</feature>
<dbReference type="Gene3D" id="2.60.40.1280">
    <property type="match status" value="1"/>
</dbReference>
<keyword evidence="5" id="KW-0572">Peptidoglycan-anchor</keyword>
<proteinExistence type="predicted"/>
<evidence type="ECO:0000313" key="10">
    <source>
        <dbReference type="EMBL" id="KRM07045.1"/>
    </source>
</evidence>
<dbReference type="InterPro" id="IPR011252">
    <property type="entry name" value="Fibrogen-bd_dom1"/>
</dbReference>
<dbReference type="InterPro" id="IPR008454">
    <property type="entry name" value="Collagen-bd_Cna-like_B-typ_dom"/>
</dbReference>
<comment type="subcellular location">
    <subcellularLocation>
        <location evidence="1">Secreted</location>
        <location evidence="1">Cell wall</location>
        <topology evidence="1">Peptidoglycan-anchor</topology>
    </subcellularLocation>
</comment>
<dbReference type="CDD" id="cd00222">
    <property type="entry name" value="CollagenBindB"/>
    <property type="match status" value="5"/>
</dbReference>
<dbReference type="InterPro" id="IPR041171">
    <property type="entry name" value="SDR_Ig"/>
</dbReference>
<dbReference type="PROSITE" id="PS50847">
    <property type="entry name" value="GRAM_POS_ANCHORING"/>
    <property type="match status" value="1"/>
</dbReference>
<dbReference type="EMBL" id="AZGB01000009">
    <property type="protein sequence ID" value="KRM07045.1"/>
    <property type="molecule type" value="Genomic_DNA"/>
</dbReference>
<dbReference type="Pfam" id="PF00746">
    <property type="entry name" value="Gram_pos_anchor"/>
    <property type="match status" value="1"/>
</dbReference>
<keyword evidence="3" id="KW-0964">Secreted</keyword>
<dbReference type="NCBIfam" id="TIGR01167">
    <property type="entry name" value="LPXTG_anchor"/>
    <property type="match status" value="1"/>
</dbReference>
<evidence type="ECO:0000256" key="4">
    <source>
        <dbReference type="ARBA" id="ARBA00022729"/>
    </source>
</evidence>
<evidence type="ECO:0000256" key="3">
    <source>
        <dbReference type="ARBA" id="ARBA00022525"/>
    </source>
</evidence>
<dbReference type="GeneID" id="98318409"/>
<comment type="caution">
    <text evidence="10">The sequence shown here is derived from an EMBL/GenBank/DDBJ whole genome shotgun (WGS) entry which is preliminary data.</text>
</comment>
<dbReference type="GO" id="GO:0005518">
    <property type="term" value="F:collagen binding"/>
    <property type="evidence" value="ECO:0007669"/>
    <property type="project" value="InterPro"/>
</dbReference>
<dbReference type="STRING" id="1423750.FC89_GL000355"/>
<feature type="transmembrane region" description="Helical" evidence="7">
    <location>
        <begin position="913"/>
        <end position="931"/>
    </location>
</feature>
<keyword evidence="2" id="KW-0134">Cell wall</keyword>
<feature type="region of interest" description="Disordered" evidence="6">
    <location>
        <begin position="472"/>
        <end position="504"/>
    </location>
</feature>
<evidence type="ECO:0000256" key="1">
    <source>
        <dbReference type="ARBA" id="ARBA00004168"/>
    </source>
</evidence>
<feature type="signal peptide" evidence="8">
    <location>
        <begin position="1"/>
        <end position="25"/>
    </location>
</feature>
<name>A0A0R1VNR9_9LACO</name>
<feature type="compositionally biased region" description="Low complexity" evidence="6">
    <location>
        <begin position="475"/>
        <end position="487"/>
    </location>
</feature>
<organism evidence="10 11">
    <name type="scientific">Liquorilactobacillus ghanensis DSM 18630</name>
    <dbReference type="NCBI Taxonomy" id="1423750"/>
    <lineage>
        <taxon>Bacteria</taxon>
        <taxon>Bacillati</taxon>
        <taxon>Bacillota</taxon>
        <taxon>Bacilli</taxon>
        <taxon>Lactobacillales</taxon>
        <taxon>Lactobacillaceae</taxon>
        <taxon>Liquorilactobacillus</taxon>
    </lineage>
</organism>
<dbReference type="InterPro" id="IPR019931">
    <property type="entry name" value="LPXTG_anchor"/>
</dbReference>
<keyword evidence="4 8" id="KW-0732">Signal</keyword>
<feature type="domain" description="Gram-positive cocci surface proteins LPxTG" evidence="9">
    <location>
        <begin position="903"/>
        <end position="937"/>
    </location>
</feature>
<dbReference type="PATRIC" id="fig|1423750.3.peg.365"/>
<reference evidence="10 11" key="1">
    <citation type="journal article" date="2015" name="Genome Announc.">
        <title>Expanding the biotechnology potential of lactobacilli through comparative genomics of 213 strains and associated genera.</title>
        <authorList>
            <person name="Sun Z."/>
            <person name="Harris H.M."/>
            <person name="McCann A."/>
            <person name="Guo C."/>
            <person name="Argimon S."/>
            <person name="Zhang W."/>
            <person name="Yang X."/>
            <person name="Jeffery I.B."/>
            <person name="Cooney J.C."/>
            <person name="Kagawa T.F."/>
            <person name="Liu W."/>
            <person name="Song Y."/>
            <person name="Salvetti E."/>
            <person name="Wrobel A."/>
            <person name="Rasinkangas P."/>
            <person name="Parkhill J."/>
            <person name="Rea M.C."/>
            <person name="O'Sullivan O."/>
            <person name="Ritari J."/>
            <person name="Douillard F.P."/>
            <person name="Paul Ross R."/>
            <person name="Yang R."/>
            <person name="Briner A.E."/>
            <person name="Felis G.E."/>
            <person name="de Vos W.M."/>
            <person name="Barrangou R."/>
            <person name="Klaenhammer T.R."/>
            <person name="Caufield P.W."/>
            <person name="Cui Y."/>
            <person name="Zhang H."/>
            <person name="O'Toole P.W."/>
        </authorList>
    </citation>
    <scope>NUCLEOTIDE SEQUENCE [LARGE SCALE GENOMIC DNA]</scope>
    <source>
        <strain evidence="10 11">DSM 18630</strain>
    </source>
</reference>
<evidence type="ECO:0000256" key="7">
    <source>
        <dbReference type="SAM" id="Phobius"/>
    </source>
</evidence>
<dbReference type="RefSeq" id="WP_057871144.1">
    <property type="nucleotide sequence ID" value="NZ_AZGB01000009.1"/>
</dbReference>
<dbReference type="InterPro" id="IPR008456">
    <property type="entry name" value="Collagen-bd_dom"/>
</dbReference>
<feature type="region of interest" description="Disordered" evidence="6">
    <location>
        <begin position="29"/>
        <end position="108"/>
    </location>
</feature>
<dbReference type="InterPro" id="IPR008966">
    <property type="entry name" value="Adhesion_dom_sf"/>
</dbReference>
<feature type="compositionally biased region" description="Polar residues" evidence="6">
    <location>
        <begin position="82"/>
        <end position="108"/>
    </location>
</feature>
<keyword evidence="11" id="KW-1185">Reference proteome</keyword>
<evidence type="ECO:0000256" key="6">
    <source>
        <dbReference type="SAM" id="MobiDB-lite"/>
    </source>
</evidence>
<evidence type="ECO:0000256" key="8">
    <source>
        <dbReference type="SAM" id="SignalP"/>
    </source>
</evidence>
<evidence type="ECO:0000313" key="11">
    <source>
        <dbReference type="Proteomes" id="UP000051451"/>
    </source>
</evidence>
<feature type="compositionally biased region" description="Low complexity" evidence="6">
    <location>
        <begin position="61"/>
        <end position="81"/>
    </location>
</feature>
<feature type="compositionally biased region" description="Low complexity" evidence="6">
    <location>
        <begin position="857"/>
        <end position="885"/>
    </location>
</feature>
<evidence type="ECO:0000256" key="2">
    <source>
        <dbReference type="ARBA" id="ARBA00022512"/>
    </source>
</evidence>
<feature type="chain" id="PRO_5038697396" evidence="8">
    <location>
        <begin position="26"/>
        <end position="937"/>
    </location>
</feature>
<gene>
    <name evidence="10" type="ORF">FC89_GL000355</name>
</gene>
<keyword evidence="7" id="KW-0812">Transmembrane</keyword>
<dbReference type="Gene3D" id="2.60.40.1140">
    <property type="entry name" value="Collagen-binding surface protein Cna, B-type domain"/>
    <property type="match status" value="5"/>
</dbReference>
<dbReference type="Proteomes" id="UP000051451">
    <property type="component" value="Unassembled WGS sequence"/>
</dbReference>
<evidence type="ECO:0000256" key="5">
    <source>
        <dbReference type="ARBA" id="ARBA00023088"/>
    </source>
</evidence>
<dbReference type="Pfam" id="PF05737">
    <property type="entry name" value="Collagen_bind"/>
    <property type="match status" value="1"/>
</dbReference>
<keyword evidence="10" id="KW-0176">Collagen</keyword>
<dbReference type="AlphaFoldDB" id="A0A0R1VNR9"/>
<dbReference type="Gene3D" id="2.60.40.740">
    <property type="match status" value="1"/>
</dbReference>
<feature type="region of interest" description="Disordered" evidence="6">
    <location>
        <begin position="854"/>
        <end position="885"/>
    </location>
</feature>
<dbReference type="SUPFAM" id="SSF49401">
    <property type="entry name" value="Bacterial adhesins"/>
    <property type="match status" value="2"/>
</dbReference>
<dbReference type="Pfam" id="PF05738">
    <property type="entry name" value="Cna_B"/>
    <property type="match status" value="5"/>
</dbReference>
<keyword evidence="7" id="KW-0472">Membrane</keyword>
<accession>A0A0R1VNR9</accession>
<dbReference type="SUPFAM" id="SSF49478">
    <property type="entry name" value="Cna protein B-type domain"/>
    <property type="match status" value="5"/>
</dbReference>
<dbReference type="GO" id="GO:0007155">
    <property type="term" value="P:cell adhesion"/>
    <property type="evidence" value="ECO:0007669"/>
    <property type="project" value="InterPro"/>
</dbReference>
<dbReference type="OrthoDB" id="1744455at2"/>
<keyword evidence="7" id="KW-1133">Transmembrane helix</keyword>
<sequence>MKRKLSSYFASLVLLLSLFASPVSALASVNTESSQATSTTAVNMSSASSAKSSEHTEQPKQTTSTSQSTQSSSKVNSQSSSEYKNSQASNTIVQKQAPSKVTTSNKNWENQFITNNELRDANGKKQDHFGYYDDMQAYWHFNIPEGTKITAGDTMEVSIPDVFNLNTKLSFDIKDAGGNIIGKATADPNTRKVIITFTDYAAQESVNGIDGEFNLWVSWNKTKIDFDKDIPINWGTSSSTVHIDPGNNQPDPTEKLVKWGWYDATDPTIIHWQTRINYAQKDINNAVYTDFVGENQKLIPSTISAEQVKYHTDSDGYDVISKVDNSKIFQDSDTKFHINLGDINQTYVVDYETKATDNGASFHYENSAQLTGDNIEKEEQTVYSPENGGGGDGSTTVNIAGQKIWVDDNNADGLRPAFVTFDLYRNGVKINSQKSTAQDNWMYSFKKLPKYDSEGGAYTYTVKEERVANYDSQQNGNNFTNTLNGTTSVNGTKTWKDNNNQDGKRPDSIKINLLANGKVIQTKTVTATDGWKYSFTGLPKYKDGKEIVYTVTENQVKNYTTAITGNNLVNSYTPKQTSVTVTKAWNDGNNQDGLRPNSVKVQLYANGEKQGNIVTLTKAANWTHTWTGLAAKQNGKTIAYTVKEVGTVAGYTSTINNQNQGNIILTNTYTPKVTSVSGAKTWKDNNNQDGKRPNFIKVNLLANGKVIQTKTVTATNGWKYSFTGLPKYKDGKKIVYTVTENQVKDYTTTIAGNNLVNSYTPKQTGVTVTKAWNDGNDQDGLRPDSVKVQLYANGEKQGNIVTLTKAANWTHTWTGLAVKQNGKAIAYTVKEVGTVTGYTNTVDDQNQGNIIITNSHTPTKPAAPAKPTTPTKPTTPAANSAPATNTAVHQNKVVKWLVKNHLLPQTGEKPTTGLVLLGVVLLLIAGGIIIFKHRHIS</sequence>
<evidence type="ECO:0000259" key="9">
    <source>
        <dbReference type="PROSITE" id="PS50847"/>
    </source>
</evidence>
<dbReference type="Pfam" id="PF17961">
    <property type="entry name" value="Big_8"/>
    <property type="match status" value="1"/>
</dbReference>
<feature type="compositionally biased region" description="Polar residues" evidence="6">
    <location>
        <begin position="30"/>
        <end position="44"/>
    </location>
</feature>